<organism evidence="2">
    <name type="scientific">viral metagenome</name>
    <dbReference type="NCBI Taxonomy" id="1070528"/>
    <lineage>
        <taxon>unclassified sequences</taxon>
        <taxon>metagenomes</taxon>
        <taxon>organismal metagenomes</taxon>
    </lineage>
</organism>
<feature type="compositionally biased region" description="Polar residues" evidence="1">
    <location>
        <begin position="1"/>
        <end position="21"/>
    </location>
</feature>
<feature type="compositionally biased region" description="Basic residues" evidence="1">
    <location>
        <begin position="23"/>
        <end position="36"/>
    </location>
</feature>
<protein>
    <submittedName>
        <fullName evidence="2">Uncharacterized protein</fullName>
    </submittedName>
</protein>
<accession>A0A6C0KJB6</accession>
<evidence type="ECO:0000256" key="1">
    <source>
        <dbReference type="SAM" id="MobiDB-lite"/>
    </source>
</evidence>
<feature type="region of interest" description="Disordered" evidence="1">
    <location>
        <begin position="1"/>
        <end position="37"/>
    </location>
</feature>
<sequence>MDQNVRKTIQFDATPSTQSTTKLNKKRSSEKKKNIAKVKPQSVKEILLQKLKQYKKEKQMKDKSLIPNQSTISDSFIRSVQKKKNRTEQNISLETFEEPSIITPPPIQPQTTVPFQPLVSKQFEPPPPPKYSNLKHSTIPTYRQWKQKTQKQYNHIPIEPSEPSEKSIKLNVSKKMKVGKNKTLKKVGIFLKNKSMKQEIEEKMIEMKKCKVKTMKSYLKKNNLIKYGTSAPTDLLREIYISSQMCGGVQNNNGTNLIQNYYENEDK</sequence>
<dbReference type="EMBL" id="MN740917">
    <property type="protein sequence ID" value="QHU17729.1"/>
    <property type="molecule type" value="Genomic_DNA"/>
</dbReference>
<dbReference type="AlphaFoldDB" id="A0A6C0KJB6"/>
<name>A0A6C0KJB6_9ZZZZ</name>
<evidence type="ECO:0000313" key="2">
    <source>
        <dbReference type="EMBL" id="QHU17729.1"/>
    </source>
</evidence>
<reference evidence="2" key="1">
    <citation type="journal article" date="2020" name="Nature">
        <title>Giant virus diversity and host interactions through global metagenomics.</title>
        <authorList>
            <person name="Schulz F."/>
            <person name="Roux S."/>
            <person name="Paez-Espino D."/>
            <person name="Jungbluth S."/>
            <person name="Walsh D.A."/>
            <person name="Denef V.J."/>
            <person name="McMahon K.D."/>
            <person name="Konstantinidis K.T."/>
            <person name="Eloe-Fadrosh E.A."/>
            <person name="Kyrpides N.C."/>
            <person name="Woyke T."/>
        </authorList>
    </citation>
    <scope>NUCLEOTIDE SEQUENCE</scope>
    <source>
        <strain evidence="2">GVMAG-S-3300012919-55</strain>
    </source>
</reference>
<proteinExistence type="predicted"/>